<evidence type="ECO:0000259" key="7">
    <source>
        <dbReference type="Pfam" id="PF00892"/>
    </source>
</evidence>
<dbReference type="InterPro" id="IPR050638">
    <property type="entry name" value="AA-Vitamin_Transporters"/>
</dbReference>
<accession>A0A2M8H7S9</accession>
<reference evidence="8 9" key="1">
    <citation type="submission" date="2017-11" db="EMBL/GenBank/DDBJ databases">
        <title>Draft genome sequence of environmental isolate Aeromonas lusitania sp. nov. MDC 2473.</title>
        <authorList>
            <person name="Colston S.M."/>
            <person name="Navarro A."/>
            <person name="Martinez-Murcia A.J."/>
            <person name="Graf J."/>
        </authorList>
    </citation>
    <scope>NUCLEOTIDE SEQUENCE [LARGE SCALE GENOMIC DNA]</scope>
    <source>
        <strain evidence="8 9">MDC 2473</strain>
    </source>
</reference>
<proteinExistence type="predicted"/>
<dbReference type="InterPro" id="IPR037185">
    <property type="entry name" value="EmrE-like"/>
</dbReference>
<feature type="transmembrane region" description="Helical" evidence="6">
    <location>
        <begin position="188"/>
        <end position="208"/>
    </location>
</feature>
<feature type="transmembrane region" description="Helical" evidence="6">
    <location>
        <begin position="43"/>
        <end position="59"/>
    </location>
</feature>
<feature type="transmembrane region" description="Helical" evidence="6">
    <location>
        <begin position="125"/>
        <end position="143"/>
    </location>
</feature>
<feature type="domain" description="EamA" evidence="7">
    <location>
        <begin position="162"/>
        <end position="292"/>
    </location>
</feature>
<evidence type="ECO:0000256" key="2">
    <source>
        <dbReference type="ARBA" id="ARBA00022475"/>
    </source>
</evidence>
<comment type="caution">
    <text evidence="8">The sequence shown here is derived from an EMBL/GenBank/DDBJ whole genome shotgun (WGS) entry which is preliminary data.</text>
</comment>
<dbReference type="GO" id="GO:0005886">
    <property type="term" value="C:plasma membrane"/>
    <property type="evidence" value="ECO:0007669"/>
    <property type="project" value="UniProtKB-SubCell"/>
</dbReference>
<evidence type="ECO:0000256" key="6">
    <source>
        <dbReference type="SAM" id="Phobius"/>
    </source>
</evidence>
<dbReference type="InterPro" id="IPR000620">
    <property type="entry name" value="EamA_dom"/>
</dbReference>
<keyword evidence="5 6" id="KW-0472">Membrane</keyword>
<keyword evidence="4 6" id="KW-1133">Transmembrane helix</keyword>
<dbReference type="SUPFAM" id="SSF103481">
    <property type="entry name" value="Multidrug resistance efflux transporter EmrE"/>
    <property type="match status" value="1"/>
</dbReference>
<dbReference type="PANTHER" id="PTHR32322:SF18">
    <property type="entry name" value="S-ADENOSYLMETHIONINE_S-ADENOSYLHOMOCYSTEINE TRANSPORTER"/>
    <property type="match status" value="1"/>
</dbReference>
<evidence type="ECO:0000256" key="1">
    <source>
        <dbReference type="ARBA" id="ARBA00004651"/>
    </source>
</evidence>
<sequence>MSHSRFHQARAHGKVLLFTLLISLSFPIGSALTAALDPLVVTWVRYLLAALCFVVLLAGQRKLVLPSWRDLGRYTLICLPALCYFVAMFVALQETSALDASALYTTAPLISALASMLIMRRPISLLMGAALLGGMVAATLIIFRGDLGLVASLSLTPSNRLYLLGCVAMALNPILVKRYYRGESFVHLTCWTLICASVLLTLVTAPRLLAIDWLSISLPLWLGMGYLALFATALSFFLFQQGSVALQPEQVSAYTYLIPVLVLLCDQLLGASVPWQQVGWGVAGVLVTMGVMVSAPSTGSHRLGRLETKS</sequence>
<name>A0A2M8H7S9_9GAMM</name>
<dbReference type="EMBL" id="PGCP01000021">
    <property type="protein sequence ID" value="PJC92627.1"/>
    <property type="molecule type" value="Genomic_DNA"/>
</dbReference>
<feature type="transmembrane region" description="Helical" evidence="6">
    <location>
        <begin position="220"/>
        <end position="239"/>
    </location>
</feature>
<feature type="domain" description="EamA" evidence="7">
    <location>
        <begin position="15"/>
        <end position="142"/>
    </location>
</feature>
<keyword evidence="2" id="KW-1003">Cell membrane</keyword>
<evidence type="ECO:0000256" key="4">
    <source>
        <dbReference type="ARBA" id="ARBA00022989"/>
    </source>
</evidence>
<feature type="transmembrane region" description="Helical" evidence="6">
    <location>
        <begin position="251"/>
        <end position="271"/>
    </location>
</feature>
<evidence type="ECO:0000256" key="3">
    <source>
        <dbReference type="ARBA" id="ARBA00022692"/>
    </source>
</evidence>
<feature type="transmembrane region" description="Helical" evidence="6">
    <location>
        <begin position="98"/>
        <end position="118"/>
    </location>
</feature>
<evidence type="ECO:0000313" key="8">
    <source>
        <dbReference type="EMBL" id="PJC92627.1"/>
    </source>
</evidence>
<protein>
    <submittedName>
        <fullName evidence="8">EamA family transporter</fullName>
    </submittedName>
</protein>
<dbReference type="RefSeq" id="WP_100860519.1">
    <property type="nucleotide sequence ID" value="NZ_PGCP01000021.1"/>
</dbReference>
<dbReference type="Pfam" id="PF00892">
    <property type="entry name" value="EamA"/>
    <property type="match status" value="2"/>
</dbReference>
<evidence type="ECO:0000313" key="9">
    <source>
        <dbReference type="Proteomes" id="UP000232060"/>
    </source>
</evidence>
<feature type="transmembrane region" description="Helical" evidence="6">
    <location>
        <begin position="277"/>
        <end position="295"/>
    </location>
</feature>
<feature type="transmembrane region" description="Helical" evidence="6">
    <location>
        <begin position="159"/>
        <end position="176"/>
    </location>
</feature>
<keyword evidence="9" id="KW-1185">Reference proteome</keyword>
<comment type="subcellular location">
    <subcellularLocation>
        <location evidence="1">Cell membrane</location>
        <topology evidence="1">Multi-pass membrane protein</topology>
    </subcellularLocation>
</comment>
<dbReference type="PANTHER" id="PTHR32322">
    <property type="entry name" value="INNER MEMBRANE TRANSPORTER"/>
    <property type="match status" value="1"/>
</dbReference>
<dbReference type="Proteomes" id="UP000232060">
    <property type="component" value="Unassembled WGS sequence"/>
</dbReference>
<evidence type="ECO:0000256" key="5">
    <source>
        <dbReference type="ARBA" id="ARBA00023136"/>
    </source>
</evidence>
<keyword evidence="3 6" id="KW-0812">Transmembrane</keyword>
<gene>
    <name evidence="8" type="ORF">CUC44_13935</name>
</gene>
<organism evidence="8 9">
    <name type="scientific">Aeromonas lusitana</name>
    <dbReference type="NCBI Taxonomy" id="931529"/>
    <lineage>
        <taxon>Bacteria</taxon>
        <taxon>Pseudomonadati</taxon>
        <taxon>Pseudomonadota</taxon>
        <taxon>Gammaproteobacteria</taxon>
        <taxon>Aeromonadales</taxon>
        <taxon>Aeromonadaceae</taxon>
        <taxon>Aeromonas</taxon>
    </lineage>
</organism>
<feature type="transmembrane region" description="Helical" evidence="6">
    <location>
        <begin position="71"/>
        <end position="92"/>
    </location>
</feature>
<dbReference type="OrthoDB" id="5812248at2"/>
<dbReference type="AlphaFoldDB" id="A0A2M8H7S9"/>